<dbReference type="Proteomes" id="UP000054937">
    <property type="component" value="Unassembled WGS sequence"/>
</dbReference>
<name>A0A0V0QDG3_PSEPJ</name>
<dbReference type="InParanoid" id="A0A0V0QDG3"/>
<proteinExistence type="predicted"/>
<sequence>MSDSQLAKKKLVYDSEPFQFSDSTSDKSSTKKQKQMNSEAQIFEINQDNSLQQKSEYTVDYESLGMTEDEYNSYFQQIIEYYDKNPTQLKQDQLKYKWNLDAKSFSKLNPDAKIFLPFNPNAQPFICWNSKAKPFNMDEYYSDSYLDEQKQNGQKTVDKKKKQFNINCQEFIIQN</sequence>
<organism evidence="2 3">
    <name type="scientific">Pseudocohnilembus persalinus</name>
    <name type="common">Ciliate</name>
    <dbReference type="NCBI Taxonomy" id="266149"/>
    <lineage>
        <taxon>Eukaryota</taxon>
        <taxon>Sar</taxon>
        <taxon>Alveolata</taxon>
        <taxon>Ciliophora</taxon>
        <taxon>Intramacronucleata</taxon>
        <taxon>Oligohymenophorea</taxon>
        <taxon>Scuticociliatia</taxon>
        <taxon>Philasterida</taxon>
        <taxon>Pseudocohnilembidae</taxon>
        <taxon>Pseudocohnilembus</taxon>
    </lineage>
</organism>
<keyword evidence="3" id="KW-1185">Reference proteome</keyword>
<evidence type="ECO:0000256" key="1">
    <source>
        <dbReference type="SAM" id="MobiDB-lite"/>
    </source>
</evidence>
<reference evidence="2 3" key="1">
    <citation type="journal article" date="2015" name="Sci. Rep.">
        <title>Genome of the facultative scuticociliatosis pathogen Pseudocohnilembus persalinus provides insight into its virulence through horizontal gene transfer.</title>
        <authorList>
            <person name="Xiong J."/>
            <person name="Wang G."/>
            <person name="Cheng J."/>
            <person name="Tian M."/>
            <person name="Pan X."/>
            <person name="Warren A."/>
            <person name="Jiang C."/>
            <person name="Yuan D."/>
            <person name="Miao W."/>
        </authorList>
    </citation>
    <scope>NUCLEOTIDE SEQUENCE [LARGE SCALE GENOMIC DNA]</scope>
    <source>
        <strain evidence="2">36N120E</strain>
    </source>
</reference>
<gene>
    <name evidence="2" type="ORF">PPERSA_10746</name>
</gene>
<evidence type="ECO:0000313" key="2">
    <source>
        <dbReference type="EMBL" id="KRX00247.1"/>
    </source>
</evidence>
<accession>A0A0V0QDG3</accession>
<dbReference type="AlphaFoldDB" id="A0A0V0QDG3"/>
<protein>
    <submittedName>
        <fullName evidence="2">Uncharacterized protein</fullName>
    </submittedName>
</protein>
<comment type="caution">
    <text evidence="2">The sequence shown here is derived from an EMBL/GenBank/DDBJ whole genome shotgun (WGS) entry which is preliminary data.</text>
</comment>
<evidence type="ECO:0000313" key="3">
    <source>
        <dbReference type="Proteomes" id="UP000054937"/>
    </source>
</evidence>
<feature type="region of interest" description="Disordered" evidence="1">
    <location>
        <begin position="18"/>
        <end position="39"/>
    </location>
</feature>
<dbReference type="EMBL" id="LDAU01000194">
    <property type="protein sequence ID" value="KRX00247.1"/>
    <property type="molecule type" value="Genomic_DNA"/>
</dbReference>